<evidence type="ECO:0000259" key="9">
    <source>
        <dbReference type="PROSITE" id="PS50119"/>
    </source>
</evidence>
<evidence type="ECO:0000256" key="3">
    <source>
        <dbReference type="ARBA" id="ARBA00022723"/>
    </source>
</evidence>
<evidence type="ECO:0000256" key="6">
    <source>
        <dbReference type="ARBA" id="ARBA00023242"/>
    </source>
</evidence>
<evidence type="ECO:0000256" key="7">
    <source>
        <dbReference type="PROSITE-ProRule" id="PRU00024"/>
    </source>
</evidence>
<dbReference type="GO" id="GO:0008270">
    <property type="term" value="F:zinc ion binding"/>
    <property type="evidence" value="ECO:0007669"/>
    <property type="project" value="UniProtKB-KW"/>
</dbReference>
<evidence type="ECO:0008006" key="13">
    <source>
        <dbReference type="Google" id="ProtNLM"/>
    </source>
</evidence>
<evidence type="ECO:0000256" key="1">
    <source>
        <dbReference type="ARBA" id="ARBA00004123"/>
    </source>
</evidence>
<comment type="similarity">
    <text evidence="2">Belongs to the CONSTANS family.</text>
</comment>
<name>A0A484L1K3_9ASTE</name>
<evidence type="ECO:0000256" key="5">
    <source>
        <dbReference type="ARBA" id="ARBA00022833"/>
    </source>
</evidence>
<dbReference type="PANTHER" id="PTHR31319:SF77">
    <property type="entry name" value="ZINC FINGER PROTEIN CONSTANS-LIKE 4"/>
    <property type="match status" value="1"/>
</dbReference>
<dbReference type="Proteomes" id="UP000595140">
    <property type="component" value="Unassembled WGS sequence"/>
</dbReference>
<dbReference type="PROSITE" id="PS51017">
    <property type="entry name" value="CCT"/>
    <property type="match status" value="1"/>
</dbReference>
<reference evidence="11 12" key="1">
    <citation type="submission" date="2018-04" db="EMBL/GenBank/DDBJ databases">
        <authorList>
            <person name="Vogel A."/>
        </authorList>
    </citation>
    <scope>NUCLEOTIDE SEQUENCE [LARGE SCALE GENOMIC DNA]</scope>
</reference>
<dbReference type="GO" id="GO:0005634">
    <property type="term" value="C:nucleus"/>
    <property type="evidence" value="ECO:0007669"/>
    <property type="project" value="UniProtKB-SubCell"/>
</dbReference>
<dbReference type="InterPro" id="IPR010402">
    <property type="entry name" value="CCT_domain"/>
</dbReference>
<dbReference type="Pfam" id="PF00643">
    <property type="entry name" value="zf-B_box"/>
    <property type="match status" value="1"/>
</dbReference>
<dbReference type="GO" id="GO:0003700">
    <property type="term" value="F:DNA-binding transcription factor activity"/>
    <property type="evidence" value="ECO:0007669"/>
    <property type="project" value="TreeGrafter"/>
</dbReference>
<dbReference type="OrthoDB" id="153872at2759"/>
<evidence type="ECO:0000313" key="11">
    <source>
        <dbReference type="EMBL" id="VFQ70172.1"/>
    </source>
</evidence>
<dbReference type="InterPro" id="IPR049808">
    <property type="entry name" value="CONSTANS-like_Bbox1"/>
</dbReference>
<dbReference type="EMBL" id="OOIL02000889">
    <property type="protein sequence ID" value="VFQ70172.1"/>
    <property type="molecule type" value="Genomic_DNA"/>
</dbReference>
<dbReference type="SMART" id="SM00336">
    <property type="entry name" value="BBOX"/>
    <property type="match status" value="2"/>
</dbReference>
<gene>
    <name evidence="11" type="ORF">CCAM_LOCUS11948</name>
</gene>
<keyword evidence="12" id="KW-1185">Reference proteome</keyword>
<dbReference type="PROSITE" id="PS50119">
    <property type="entry name" value="ZF_BBOX"/>
    <property type="match status" value="2"/>
</dbReference>
<keyword evidence="5" id="KW-0862">Zinc</keyword>
<dbReference type="AlphaFoldDB" id="A0A484L1K3"/>
<keyword evidence="6 8" id="KW-0539">Nucleus</keyword>
<evidence type="ECO:0000259" key="10">
    <source>
        <dbReference type="PROSITE" id="PS51017"/>
    </source>
</evidence>
<dbReference type="PANTHER" id="PTHR31319">
    <property type="entry name" value="ZINC FINGER PROTEIN CONSTANS-LIKE 4"/>
    <property type="match status" value="1"/>
</dbReference>
<dbReference type="InterPro" id="IPR045281">
    <property type="entry name" value="CONSTANS-like"/>
</dbReference>
<dbReference type="InterPro" id="IPR000315">
    <property type="entry name" value="Znf_B-box"/>
</dbReference>
<feature type="domain" description="CCT" evidence="10">
    <location>
        <begin position="287"/>
        <end position="329"/>
    </location>
</feature>
<sequence>MGMVDDGGLRCFAGDDVGGGSRWSLSAAAATRPCDYCKESSASVFCEAHAAFVCLSCDAVAHDGDAVAHDGGAGPFHRRVWVCEVCERAPATVTCKADAAALCVACDRDIHSANPLARRHDRVPLSPFYDSAAEVALRSSYAAADPLPWDPAPLSNSKSQILIPDMKSSFSSFPDSDRFLDFDYHVSLSGTNCVGQYDAGNDSIVPVRSSKSSAPISNQFDIDFTTPSAMSSNSRSLSHSVSSTSFDAGVVPEGSSASEISYSLGQTVGGGGDLSSSTGVQLAGKDREARVMRYREKRKNRRFEKTIRYASRKAYAEMRPRVKGRFAKKTEMEVDIEAILAADFSGDHGYGVVPSF</sequence>
<comment type="subcellular location">
    <subcellularLocation>
        <location evidence="1 8">Nucleus</location>
    </subcellularLocation>
</comment>
<dbReference type="CDD" id="cd19821">
    <property type="entry name" value="Bbox1_BBX-like"/>
    <property type="match status" value="1"/>
</dbReference>
<evidence type="ECO:0000313" key="12">
    <source>
        <dbReference type="Proteomes" id="UP000595140"/>
    </source>
</evidence>
<evidence type="ECO:0000256" key="4">
    <source>
        <dbReference type="ARBA" id="ARBA00022771"/>
    </source>
</evidence>
<proteinExistence type="inferred from homology"/>
<dbReference type="Pfam" id="PF06203">
    <property type="entry name" value="CCT"/>
    <property type="match status" value="1"/>
</dbReference>
<accession>A0A484L1K3</accession>
<keyword evidence="4 7" id="KW-0863">Zinc-finger</keyword>
<keyword evidence="3" id="KW-0479">Metal-binding</keyword>
<feature type="domain" description="B box-type" evidence="9">
    <location>
        <begin position="29"/>
        <end position="70"/>
    </location>
</feature>
<evidence type="ECO:0000256" key="8">
    <source>
        <dbReference type="PROSITE-ProRule" id="PRU00357"/>
    </source>
</evidence>
<feature type="domain" description="B box-type" evidence="9">
    <location>
        <begin position="78"/>
        <end position="125"/>
    </location>
</feature>
<protein>
    <recommendedName>
        <fullName evidence="13">Zinc finger protein CONSTANS-LIKE 5</fullName>
    </recommendedName>
</protein>
<evidence type="ECO:0000256" key="2">
    <source>
        <dbReference type="ARBA" id="ARBA00010024"/>
    </source>
</evidence>
<organism evidence="11 12">
    <name type="scientific">Cuscuta campestris</name>
    <dbReference type="NCBI Taxonomy" id="132261"/>
    <lineage>
        <taxon>Eukaryota</taxon>
        <taxon>Viridiplantae</taxon>
        <taxon>Streptophyta</taxon>
        <taxon>Embryophyta</taxon>
        <taxon>Tracheophyta</taxon>
        <taxon>Spermatophyta</taxon>
        <taxon>Magnoliopsida</taxon>
        <taxon>eudicotyledons</taxon>
        <taxon>Gunneridae</taxon>
        <taxon>Pentapetalae</taxon>
        <taxon>asterids</taxon>
        <taxon>lamiids</taxon>
        <taxon>Solanales</taxon>
        <taxon>Convolvulaceae</taxon>
        <taxon>Cuscuteae</taxon>
        <taxon>Cuscuta</taxon>
        <taxon>Cuscuta subgen. Grammica</taxon>
        <taxon>Cuscuta sect. Cleistogrammica</taxon>
    </lineage>
</organism>
<dbReference type="GO" id="GO:0009909">
    <property type="term" value="P:regulation of flower development"/>
    <property type="evidence" value="ECO:0007669"/>
    <property type="project" value="InterPro"/>
</dbReference>